<keyword evidence="5" id="KW-0812">Transmembrane</keyword>
<dbReference type="SUPFAM" id="SSF56954">
    <property type="entry name" value="Outer membrane efflux proteins (OEP)"/>
    <property type="match status" value="1"/>
</dbReference>
<keyword evidence="6" id="KW-0472">Membrane</keyword>
<dbReference type="Pfam" id="PF02321">
    <property type="entry name" value="OEP"/>
    <property type="match status" value="2"/>
</dbReference>
<name>Q47I69_DECAR</name>
<dbReference type="NCBIfam" id="TIGR01844">
    <property type="entry name" value="type_I_sec_TolC"/>
    <property type="match status" value="1"/>
</dbReference>
<comment type="similarity">
    <text evidence="2">Belongs to the outer membrane factor (OMF) (TC 1.B.17) family.</text>
</comment>
<evidence type="ECO:0000256" key="2">
    <source>
        <dbReference type="ARBA" id="ARBA00007613"/>
    </source>
</evidence>
<keyword evidence="3" id="KW-0813">Transport</keyword>
<dbReference type="eggNOG" id="COG1538">
    <property type="taxonomic scope" value="Bacteria"/>
</dbReference>
<organism evidence="9">
    <name type="scientific">Dechloromonas aromatica (strain RCB)</name>
    <dbReference type="NCBI Taxonomy" id="159087"/>
    <lineage>
        <taxon>Bacteria</taxon>
        <taxon>Pseudomonadati</taxon>
        <taxon>Pseudomonadota</taxon>
        <taxon>Betaproteobacteria</taxon>
        <taxon>Rhodocyclales</taxon>
        <taxon>Azonexaceae</taxon>
        <taxon>Dechloromonas</taxon>
    </lineage>
</organism>
<proteinExistence type="inferred from homology"/>
<dbReference type="InterPro" id="IPR056203">
    <property type="entry name" value="Cds6_C"/>
</dbReference>
<evidence type="ECO:0000259" key="8">
    <source>
        <dbReference type="Pfam" id="PF24125"/>
    </source>
</evidence>
<gene>
    <name evidence="9" type="ordered locus">Daro_0706</name>
</gene>
<dbReference type="PANTHER" id="PTHR30026">
    <property type="entry name" value="OUTER MEMBRANE PROTEIN TOLC"/>
    <property type="match status" value="1"/>
</dbReference>
<dbReference type="KEGG" id="dar:Daro_0706"/>
<dbReference type="PANTHER" id="PTHR30026:SF22">
    <property type="entry name" value="OUTER MEMBRANE EFFLUX PROTEIN"/>
    <property type="match status" value="1"/>
</dbReference>
<dbReference type="InterPro" id="IPR003423">
    <property type="entry name" value="OMP_efflux"/>
</dbReference>
<evidence type="ECO:0000256" key="1">
    <source>
        <dbReference type="ARBA" id="ARBA00004442"/>
    </source>
</evidence>
<dbReference type="Gene3D" id="3.10.450.50">
    <property type="match status" value="1"/>
</dbReference>
<accession>Q47I69</accession>
<dbReference type="SUPFAM" id="SSF54427">
    <property type="entry name" value="NTF2-like"/>
    <property type="match status" value="1"/>
</dbReference>
<reference evidence="9" key="1">
    <citation type="submission" date="2005-08" db="EMBL/GenBank/DDBJ databases">
        <title>Complete sequence of Dechloromonas aromatica RCB.</title>
        <authorList>
            <person name="Salinero K.K."/>
            <person name="Copeland A."/>
            <person name="Lucas S."/>
            <person name="Lapidus A."/>
            <person name="Barry K."/>
            <person name="Detter J.C."/>
            <person name="Glavina T."/>
            <person name="Hammon N."/>
            <person name="Israni S."/>
            <person name="Pitluck S."/>
            <person name="Di Bartolo G."/>
            <person name="Trong S."/>
            <person name="Schmutz J."/>
            <person name="Larimer F."/>
            <person name="Land M."/>
            <person name="Ivanova N."/>
            <person name="Richardson P."/>
        </authorList>
    </citation>
    <scope>NUCLEOTIDE SEQUENCE</scope>
    <source>
        <strain evidence="9">RCB</strain>
    </source>
</reference>
<dbReference type="GO" id="GO:0015288">
    <property type="term" value="F:porin activity"/>
    <property type="evidence" value="ECO:0007669"/>
    <property type="project" value="TreeGrafter"/>
</dbReference>
<keyword evidence="7" id="KW-0998">Cell outer membrane</keyword>
<evidence type="ECO:0000256" key="4">
    <source>
        <dbReference type="ARBA" id="ARBA00022452"/>
    </source>
</evidence>
<feature type="domain" description="Cds6 C-terminal" evidence="8">
    <location>
        <begin position="514"/>
        <end position="618"/>
    </location>
</feature>
<evidence type="ECO:0000256" key="6">
    <source>
        <dbReference type="ARBA" id="ARBA00023136"/>
    </source>
</evidence>
<dbReference type="AlphaFoldDB" id="Q47I69"/>
<dbReference type="GO" id="GO:0009279">
    <property type="term" value="C:cell outer membrane"/>
    <property type="evidence" value="ECO:0007669"/>
    <property type="project" value="UniProtKB-SubCell"/>
</dbReference>
<dbReference type="GO" id="GO:0015562">
    <property type="term" value="F:efflux transmembrane transporter activity"/>
    <property type="evidence" value="ECO:0007669"/>
    <property type="project" value="InterPro"/>
</dbReference>
<dbReference type="InterPro" id="IPR051906">
    <property type="entry name" value="TolC-like"/>
</dbReference>
<dbReference type="InterPro" id="IPR010130">
    <property type="entry name" value="T1SS_OMP_TolC"/>
</dbReference>
<protein>
    <submittedName>
        <fullName evidence="9">Type I secretion outer membrane protein, TolC</fullName>
    </submittedName>
</protein>
<dbReference type="Gene3D" id="1.20.1600.10">
    <property type="entry name" value="Outer membrane efflux proteins (OEP)"/>
    <property type="match status" value="1"/>
</dbReference>
<dbReference type="STRING" id="159087.Daro_0706"/>
<dbReference type="InterPro" id="IPR032710">
    <property type="entry name" value="NTF2-like_dom_sf"/>
</dbReference>
<dbReference type="GO" id="GO:1990281">
    <property type="term" value="C:efflux pump complex"/>
    <property type="evidence" value="ECO:0007669"/>
    <property type="project" value="TreeGrafter"/>
</dbReference>
<sequence length="636" mass="70864">MHAATLKEEAFSTEFTSANMKYNAVASLFLAAAMPAIAQIPSVSNPALATLKDVAQRAVLNSPEVTSKWHNYKAADEEIGVARGGYFPRVDLTAGSGRESLRQPSTADRDYTRSGYMLSLNQMLFDGFATRNEVRRLDKAKLVRYYELLDASENVALEAGRAYLDVLRYRLLVDLAKDNYVQHKATYDQIQRRTQSGVGRRVDFEQAGSRLALAEINLLTENANLHDVTARFQRLVGAQPDGAIVAPTLVSTAFPTQAKVALDTLHKKNPALLAATENIEAAQYEINTRRAAYSPKLDFRARTDQTKNYLGDTGQRDYNVAELVVSWNLFNGGSDRAREKQTIEKKNLAFDLREKACRDTRQTLLIAYNDVLRLKEQSVHQARQVVLLEKTRDAYRDQFNVGQRTLLDLLDTENELLSARRSAANANTDLTLAYLRTYAGMGTLLEYLGLQRLDAETPDAKDLAEIDPAQLCPNDPIALSQPDREELNAKAAALNAAKPMVMPVPVTIGGEADIQNQVRSWAAAWSARDYSAYAAFYAPTFTPDGGLSREDWAQLRRSRITARGEINVDVQELKVRMDGNDRAFVEFRQIYQSNAYRDTTQKTLEMIRVGGKWLINRESSVPCAGNTVGGCKGLIR</sequence>
<evidence type="ECO:0000256" key="3">
    <source>
        <dbReference type="ARBA" id="ARBA00022448"/>
    </source>
</evidence>
<evidence type="ECO:0000256" key="5">
    <source>
        <dbReference type="ARBA" id="ARBA00022692"/>
    </source>
</evidence>
<comment type="subcellular location">
    <subcellularLocation>
        <location evidence="1">Cell outer membrane</location>
    </subcellularLocation>
</comment>
<evidence type="ECO:0000313" key="9">
    <source>
        <dbReference type="EMBL" id="AAZ45462.1"/>
    </source>
</evidence>
<evidence type="ECO:0000256" key="7">
    <source>
        <dbReference type="ARBA" id="ARBA00023237"/>
    </source>
</evidence>
<dbReference type="Pfam" id="PF24125">
    <property type="entry name" value="Cds6_C"/>
    <property type="match status" value="1"/>
</dbReference>
<dbReference type="EMBL" id="CP000089">
    <property type="protein sequence ID" value="AAZ45462.1"/>
    <property type="molecule type" value="Genomic_DNA"/>
</dbReference>
<dbReference type="HOGENOM" id="CLU_012817_0_0_4"/>
<keyword evidence="4" id="KW-1134">Transmembrane beta strand</keyword>
<dbReference type="eggNOG" id="COG4319">
    <property type="taxonomic scope" value="Bacteria"/>
</dbReference>